<feature type="compositionally biased region" description="Basic residues" evidence="5">
    <location>
        <begin position="141"/>
        <end position="155"/>
    </location>
</feature>
<dbReference type="PANTHER" id="PTHR12550:SF70">
    <property type="entry name" value="JIL-1 ANCHORING AND STABILIZING PROTEIN, ISOFORM A"/>
    <property type="match status" value="1"/>
</dbReference>
<feature type="compositionally biased region" description="Basic and acidic residues" evidence="5">
    <location>
        <begin position="322"/>
        <end position="342"/>
    </location>
</feature>
<reference evidence="8" key="1">
    <citation type="submission" date="2025-08" db="UniProtKB">
        <authorList>
            <consortium name="RefSeq"/>
        </authorList>
    </citation>
    <scope>IDENTIFICATION</scope>
    <source>
        <tissue evidence="8">Muscle</tissue>
    </source>
</reference>
<dbReference type="SUPFAM" id="SSF140576">
    <property type="entry name" value="HIV integrase-binding domain"/>
    <property type="match status" value="1"/>
</dbReference>
<feature type="domain" description="PWWP" evidence="6">
    <location>
        <begin position="9"/>
        <end position="66"/>
    </location>
</feature>
<proteinExistence type="inferred from homology"/>
<dbReference type="InterPro" id="IPR021567">
    <property type="entry name" value="LEDGF_IBD"/>
</dbReference>
<evidence type="ECO:0000256" key="3">
    <source>
        <dbReference type="ARBA" id="ARBA00023054"/>
    </source>
</evidence>
<comment type="subcellular location">
    <subcellularLocation>
        <location evidence="1">Nucleus</location>
    </subcellularLocation>
</comment>
<name>A0ABM1B6B3_LIMPO</name>
<keyword evidence="4" id="KW-0539">Nucleus</keyword>
<feature type="compositionally biased region" description="Basic and acidic residues" evidence="5">
    <location>
        <begin position="156"/>
        <end position="174"/>
    </location>
</feature>
<feature type="compositionally biased region" description="Acidic residues" evidence="5">
    <location>
        <begin position="188"/>
        <end position="204"/>
    </location>
</feature>
<dbReference type="Gene3D" id="2.30.30.140">
    <property type="match status" value="1"/>
</dbReference>
<comment type="similarity">
    <text evidence="2">Belongs to the HDGF family.</text>
</comment>
<evidence type="ECO:0000256" key="5">
    <source>
        <dbReference type="SAM" id="MobiDB-lite"/>
    </source>
</evidence>
<dbReference type="PROSITE" id="PS50812">
    <property type="entry name" value="PWWP"/>
    <property type="match status" value="1"/>
</dbReference>
<feature type="compositionally biased region" description="Basic and acidic residues" evidence="5">
    <location>
        <begin position="403"/>
        <end position="447"/>
    </location>
</feature>
<dbReference type="Pfam" id="PF11467">
    <property type="entry name" value="LEDGF"/>
    <property type="match status" value="1"/>
</dbReference>
<dbReference type="GeneID" id="106460519"/>
<evidence type="ECO:0000256" key="2">
    <source>
        <dbReference type="ARBA" id="ARBA00005309"/>
    </source>
</evidence>
<protein>
    <submittedName>
        <fullName evidence="8">PC4 and SFRS1-interacting protein-like isoform X1</fullName>
    </submittedName>
</protein>
<feature type="compositionally biased region" description="Basic and acidic residues" evidence="5">
    <location>
        <begin position="232"/>
        <end position="243"/>
    </location>
</feature>
<feature type="region of interest" description="Disordered" evidence="5">
    <location>
        <begin position="704"/>
        <end position="795"/>
    </location>
</feature>
<dbReference type="RefSeq" id="XP_013775689.1">
    <property type="nucleotide sequence ID" value="XM_013920235.2"/>
</dbReference>
<keyword evidence="7" id="KW-1185">Reference proteome</keyword>
<sequence>MVEKAEYKAGDLVFAKVRGYPPWPARVEEYSPLGKKIPTKRYPILFFGTYEVANLTSKDLYSYHKFKEKYGQPQKRKYFNEGLWEIENNPKVVPPTPLQDEGLDDACDDHDGSETEKSESGDESKLGVDEDKLKAKSLSANRKRKLDLKDKKKSKYEKEGRKKKMSKSEPERSRSGRMIKRKKFSSDSESEEEEECDDEEELDTTTDSVNRNVPNKEVYVKNEEPLSPQAENKTKQIRMKEGLPVDSLVHNFVKEKKEEPSDTERNAQKSSYSSEKKSERQVLDTSLESKDEDKEVTEKFKRKRREKQEEDKLIKSKSIKSFKTEPKTLEDDLKTSLKKDVDDNINESTVEPEATVRLKETRKNIRRPDSPKFNRKGRIAKNQHGKPTEKLDNEEESVNKQSTNEESKNTTKYETRAKDKPTDRNHSEIKVRESTRVKDKSTVKDSLESQIKNISRQETRVKEKSPDKFTSETRNKDKSSQDTKSREKSIIKHPPEGKNSSRKEGKDKSLNNPHAKTESKDISRYETRAKDQEKTESLKDKLSPKDMDRDLKDNHWEKIQQKISKREEEKERMKTAKLEKKKYEKVERLSKKYIHLESQLCEIDEIIKHSLGLASVDVNRCMEALNELDKLPLTQFVISREPDIVHTIRKCRKFKKSKIVRQKAEYLYHKIKNQFLLPDGESFEMDFEREVKMWKETFDKEHPEQREVIVTENGSVNDSKFTGNNAEDQDPIRSYLEVKDDEKSSEGTAKTSETDDSLVESSTNVQYLEEHSFHKNNTESLSTEKKKEQLDTEEA</sequence>
<dbReference type="Pfam" id="PF00855">
    <property type="entry name" value="PWWP"/>
    <property type="match status" value="1"/>
</dbReference>
<dbReference type="InterPro" id="IPR000313">
    <property type="entry name" value="PWWP_dom"/>
</dbReference>
<feature type="region of interest" description="Disordered" evidence="5">
    <location>
        <begin position="90"/>
        <end position="570"/>
    </location>
</feature>
<dbReference type="PANTHER" id="PTHR12550">
    <property type="entry name" value="HEPATOMA-DERIVED GROWTH FACTOR-RELATED"/>
    <property type="match status" value="1"/>
</dbReference>
<gene>
    <name evidence="8" type="primary">LOC106460519</name>
</gene>
<feature type="compositionally biased region" description="Polar residues" evidence="5">
    <location>
        <begin position="712"/>
        <end position="726"/>
    </location>
</feature>
<feature type="compositionally biased region" description="Basic and acidic residues" evidence="5">
    <location>
        <begin position="274"/>
        <end position="299"/>
    </location>
</feature>
<accession>A0ABM1B6B3</accession>
<evidence type="ECO:0000313" key="8">
    <source>
        <dbReference type="RefSeq" id="XP_013775689.1"/>
    </source>
</evidence>
<dbReference type="SUPFAM" id="SSF63748">
    <property type="entry name" value="Tudor/PWWP/MBT"/>
    <property type="match status" value="1"/>
</dbReference>
<dbReference type="CDD" id="cd05834">
    <property type="entry name" value="PWWP_HRP"/>
    <property type="match status" value="1"/>
</dbReference>
<keyword evidence="3" id="KW-0175">Coiled coil</keyword>
<feature type="compositionally biased region" description="Basic and acidic residues" evidence="5">
    <location>
        <begin position="768"/>
        <end position="795"/>
    </location>
</feature>
<evidence type="ECO:0000256" key="1">
    <source>
        <dbReference type="ARBA" id="ARBA00004123"/>
    </source>
</evidence>
<dbReference type="SMART" id="SM00293">
    <property type="entry name" value="PWWP"/>
    <property type="match status" value="1"/>
</dbReference>
<dbReference type="Proteomes" id="UP000694941">
    <property type="component" value="Unplaced"/>
</dbReference>
<feature type="compositionally biased region" description="Basic and acidic residues" evidence="5">
    <location>
        <begin position="109"/>
        <end position="134"/>
    </location>
</feature>
<organism evidence="7 8">
    <name type="scientific">Limulus polyphemus</name>
    <name type="common">Atlantic horseshoe crab</name>
    <dbReference type="NCBI Taxonomy" id="6850"/>
    <lineage>
        <taxon>Eukaryota</taxon>
        <taxon>Metazoa</taxon>
        <taxon>Ecdysozoa</taxon>
        <taxon>Arthropoda</taxon>
        <taxon>Chelicerata</taxon>
        <taxon>Merostomata</taxon>
        <taxon>Xiphosura</taxon>
        <taxon>Limulidae</taxon>
        <taxon>Limulus</taxon>
    </lineage>
</organism>
<dbReference type="Gene3D" id="1.20.930.10">
    <property type="entry name" value="Conserved domain common to transcription factors TFIIS, elongin A, CRSP70"/>
    <property type="match status" value="1"/>
</dbReference>
<dbReference type="InterPro" id="IPR035441">
    <property type="entry name" value="TFIIS/LEDGF_dom_sf"/>
</dbReference>
<evidence type="ECO:0000313" key="7">
    <source>
        <dbReference type="Proteomes" id="UP000694941"/>
    </source>
</evidence>
<dbReference type="InterPro" id="IPR036218">
    <property type="entry name" value="HIVI-bd_sf"/>
</dbReference>
<feature type="compositionally biased region" description="Basic and acidic residues" evidence="5">
    <location>
        <begin position="354"/>
        <end position="372"/>
    </location>
</feature>
<feature type="compositionally biased region" description="Basic and acidic residues" evidence="5">
    <location>
        <begin position="252"/>
        <end position="267"/>
    </location>
</feature>
<feature type="compositionally biased region" description="Basic and acidic residues" evidence="5">
    <location>
        <begin position="455"/>
        <end position="570"/>
    </location>
</feature>
<feature type="compositionally biased region" description="Basic residues" evidence="5">
    <location>
        <begin position="373"/>
        <end position="384"/>
    </location>
</feature>
<evidence type="ECO:0000256" key="4">
    <source>
        <dbReference type="ARBA" id="ARBA00023242"/>
    </source>
</evidence>
<evidence type="ECO:0000259" key="6">
    <source>
        <dbReference type="PROSITE" id="PS50812"/>
    </source>
</evidence>
<feature type="compositionally biased region" description="Basic and acidic residues" evidence="5">
    <location>
        <begin position="736"/>
        <end position="745"/>
    </location>
</feature>